<evidence type="ECO:0000313" key="2">
    <source>
        <dbReference type="EMBL" id="CAE7458743.1"/>
    </source>
</evidence>
<dbReference type="EMBL" id="CAJNJA010020360">
    <property type="protein sequence ID" value="CAE7458743.1"/>
    <property type="molecule type" value="Genomic_DNA"/>
</dbReference>
<dbReference type="OrthoDB" id="439119at2759"/>
<accession>A0A812S1I8</accession>
<gene>
    <name evidence="2" type="ORF">SNEC2469_LOCUS12794</name>
</gene>
<feature type="region of interest" description="Disordered" evidence="1">
    <location>
        <begin position="19"/>
        <end position="43"/>
    </location>
</feature>
<name>A0A812S1I8_9DINO</name>
<protein>
    <submittedName>
        <fullName evidence="2">Uncharacterized protein</fullName>
    </submittedName>
</protein>
<evidence type="ECO:0000313" key="3">
    <source>
        <dbReference type="Proteomes" id="UP000601435"/>
    </source>
</evidence>
<feature type="compositionally biased region" description="Polar residues" evidence="1">
    <location>
        <begin position="19"/>
        <end position="30"/>
    </location>
</feature>
<keyword evidence="3" id="KW-1185">Reference proteome</keyword>
<reference evidence="2" key="1">
    <citation type="submission" date="2021-02" db="EMBL/GenBank/DDBJ databases">
        <authorList>
            <person name="Dougan E. K."/>
            <person name="Rhodes N."/>
            <person name="Thang M."/>
            <person name="Chan C."/>
        </authorList>
    </citation>
    <scope>NUCLEOTIDE SEQUENCE</scope>
</reference>
<comment type="caution">
    <text evidence="2">The sequence shown here is derived from an EMBL/GenBank/DDBJ whole genome shotgun (WGS) entry which is preliminary data.</text>
</comment>
<dbReference type="AlphaFoldDB" id="A0A812S1I8"/>
<proteinExistence type="predicted"/>
<evidence type="ECO:0000256" key="1">
    <source>
        <dbReference type="SAM" id="MobiDB-lite"/>
    </source>
</evidence>
<dbReference type="Proteomes" id="UP000601435">
    <property type="component" value="Unassembled WGS sequence"/>
</dbReference>
<sequence>MGDGDADLDYDYEGADSTWMTHGRSLTPTHSSSRLSKSTSDGRLWQPSVSCARPDVQVSSPEEKYRRFVGKIRAKHLLPPRTSPFAKPQVLAPITYKAAGAFGGNKAKKVAARALPATPFMEQLHSHFHHHFHFRNNLPPISHSVDFETGASTDSF</sequence>
<organism evidence="2 3">
    <name type="scientific">Symbiodinium necroappetens</name>
    <dbReference type="NCBI Taxonomy" id="1628268"/>
    <lineage>
        <taxon>Eukaryota</taxon>
        <taxon>Sar</taxon>
        <taxon>Alveolata</taxon>
        <taxon>Dinophyceae</taxon>
        <taxon>Suessiales</taxon>
        <taxon>Symbiodiniaceae</taxon>
        <taxon>Symbiodinium</taxon>
    </lineage>
</organism>